<organism evidence="2 3">
    <name type="scientific">Microctonus aethiopoides</name>
    <dbReference type="NCBI Taxonomy" id="144406"/>
    <lineage>
        <taxon>Eukaryota</taxon>
        <taxon>Metazoa</taxon>
        <taxon>Ecdysozoa</taxon>
        <taxon>Arthropoda</taxon>
        <taxon>Hexapoda</taxon>
        <taxon>Insecta</taxon>
        <taxon>Pterygota</taxon>
        <taxon>Neoptera</taxon>
        <taxon>Endopterygota</taxon>
        <taxon>Hymenoptera</taxon>
        <taxon>Apocrita</taxon>
        <taxon>Ichneumonoidea</taxon>
        <taxon>Braconidae</taxon>
        <taxon>Euphorinae</taxon>
        <taxon>Microctonus</taxon>
    </lineage>
</organism>
<gene>
    <name evidence="2" type="ORF">PV328_002568</name>
</gene>
<feature type="compositionally biased region" description="Acidic residues" evidence="1">
    <location>
        <begin position="12"/>
        <end position="21"/>
    </location>
</feature>
<feature type="region of interest" description="Disordered" evidence="1">
    <location>
        <begin position="47"/>
        <end position="76"/>
    </location>
</feature>
<reference evidence="2" key="2">
    <citation type="submission" date="2023-03" db="EMBL/GenBank/DDBJ databases">
        <authorList>
            <person name="Inwood S.N."/>
            <person name="Skelly J.G."/>
            <person name="Guhlin J."/>
            <person name="Harrop T.W.R."/>
            <person name="Goldson S.G."/>
            <person name="Dearden P.K."/>
        </authorList>
    </citation>
    <scope>NUCLEOTIDE SEQUENCE</scope>
    <source>
        <strain evidence="2">Irish</strain>
        <tissue evidence="2">Whole body</tissue>
    </source>
</reference>
<evidence type="ECO:0000313" key="3">
    <source>
        <dbReference type="Proteomes" id="UP001168990"/>
    </source>
</evidence>
<sequence>MAVPTEEKEEKNNDDDDDDDEKKEKKTKARWEHPLEPVLISHTFFIPHEAIDQHQQQREKLQQQQQQPTSIERNQKDAHIFRHYLLGGLTLACKITPWRWPRRELRLITPVSPSQ</sequence>
<name>A0AA39KJK3_9HYME</name>
<protein>
    <submittedName>
        <fullName evidence="2">Uncharacterized protein</fullName>
    </submittedName>
</protein>
<evidence type="ECO:0000313" key="2">
    <source>
        <dbReference type="EMBL" id="KAK0163883.1"/>
    </source>
</evidence>
<evidence type="ECO:0000256" key="1">
    <source>
        <dbReference type="SAM" id="MobiDB-lite"/>
    </source>
</evidence>
<dbReference type="EMBL" id="JAQQBS010001422">
    <property type="protein sequence ID" value="KAK0163883.1"/>
    <property type="molecule type" value="Genomic_DNA"/>
</dbReference>
<feature type="region of interest" description="Disordered" evidence="1">
    <location>
        <begin position="1"/>
        <end position="32"/>
    </location>
</feature>
<dbReference type="AlphaFoldDB" id="A0AA39KJK3"/>
<proteinExistence type="predicted"/>
<comment type="caution">
    <text evidence="2">The sequence shown here is derived from an EMBL/GenBank/DDBJ whole genome shotgun (WGS) entry which is preliminary data.</text>
</comment>
<feature type="compositionally biased region" description="Basic and acidic residues" evidence="1">
    <location>
        <begin position="49"/>
        <end position="61"/>
    </location>
</feature>
<reference evidence="2" key="1">
    <citation type="journal article" date="2023" name="bioRxiv">
        <title>Scaffold-level genome assemblies of two parasitoid biocontrol wasps reveal the parthenogenesis mechanism and an associated novel virus.</title>
        <authorList>
            <person name="Inwood S."/>
            <person name="Skelly J."/>
            <person name="Guhlin J."/>
            <person name="Harrop T."/>
            <person name="Goldson S."/>
            <person name="Dearden P."/>
        </authorList>
    </citation>
    <scope>NUCLEOTIDE SEQUENCE</scope>
    <source>
        <strain evidence="2">Irish</strain>
        <tissue evidence="2">Whole body</tissue>
    </source>
</reference>
<keyword evidence="3" id="KW-1185">Reference proteome</keyword>
<accession>A0AA39KJK3</accession>
<dbReference type="Proteomes" id="UP001168990">
    <property type="component" value="Unassembled WGS sequence"/>
</dbReference>
<feature type="compositionally biased region" description="Basic and acidic residues" evidence="1">
    <location>
        <begin position="1"/>
        <end position="11"/>
    </location>
</feature>